<sequence>MFSRFLNLFSSSVAPSAVLLVRMPDGDMDAILHVVPEDGTIETFSVTGRDSAANKLRCHGAVEESREEIGTVILRPDEWALGFLDRDVRARAKKILDSSSIFTAAKQEQTSSVSVPQLVEEVLKPAALDAIHALEERTLPANATKAYHAYIVYVNRSKPGAIVSEPRSIM</sequence>
<dbReference type="EMBL" id="CCBP010000108">
    <property type="protein sequence ID" value="CDO71954.1"/>
    <property type="molecule type" value="Genomic_DNA"/>
</dbReference>
<evidence type="ECO:0000313" key="3">
    <source>
        <dbReference type="Proteomes" id="UP000029665"/>
    </source>
</evidence>
<dbReference type="OMA" id="QYGAVEQ"/>
<evidence type="ECO:0008006" key="4">
    <source>
        <dbReference type="Google" id="ProtNLM"/>
    </source>
</evidence>
<dbReference type="OrthoDB" id="2724540at2759"/>
<accession>A0A060SIA6</accession>
<proteinExistence type="predicted"/>
<gene>
    <name evidence="2" type="ORF">BN946_scf184940.g101</name>
</gene>
<protein>
    <recommendedName>
        <fullName evidence="4">Nudix hydrolase domain-containing protein</fullName>
    </recommendedName>
</protein>
<dbReference type="AlphaFoldDB" id="A0A060SIA6"/>
<organism evidence="2 3">
    <name type="scientific">Pycnoporus cinnabarinus</name>
    <name type="common">Cinnabar-red polypore</name>
    <name type="synonym">Trametes cinnabarina</name>
    <dbReference type="NCBI Taxonomy" id="5643"/>
    <lineage>
        <taxon>Eukaryota</taxon>
        <taxon>Fungi</taxon>
        <taxon>Dikarya</taxon>
        <taxon>Basidiomycota</taxon>
        <taxon>Agaricomycotina</taxon>
        <taxon>Agaricomycetes</taxon>
        <taxon>Polyporales</taxon>
        <taxon>Polyporaceae</taxon>
        <taxon>Trametes</taxon>
    </lineage>
</organism>
<feature type="signal peptide" evidence="1">
    <location>
        <begin position="1"/>
        <end position="15"/>
    </location>
</feature>
<keyword evidence="3" id="KW-1185">Reference proteome</keyword>
<reference evidence="2" key="1">
    <citation type="submission" date="2014-01" db="EMBL/GenBank/DDBJ databases">
        <title>The genome of the white-rot fungus Pycnoporus cinnabarinus: a basidiomycete model with a versatile arsenal for lignocellulosic biomass breakdown.</title>
        <authorList>
            <person name="Levasseur A."/>
            <person name="Lomascolo A."/>
            <person name="Ruiz-Duenas F.J."/>
            <person name="Uzan E."/>
            <person name="Piumi F."/>
            <person name="Kues U."/>
            <person name="Ram A.F.J."/>
            <person name="Murat C."/>
            <person name="Haon M."/>
            <person name="Benoit I."/>
            <person name="Arfi Y."/>
            <person name="Chevret D."/>
            <person name="Drula E."/>
            <person name="Kwon M.J."/>
            <person name="Gouret P."/>
            <person name="Lesage-Meessen L."/>
            <person name="Lombard V."/>
            <person name="Mariette J."/>
            <person name="Noirot C."/>
            <person name="Park J."/>
            <person name="Patyshakuliyeva A."/>
            <person name="Wieneger R.A.B."/>
            <person name="Wosten H.A.B."/>
            <person name="Martin F."/>
            <person name="Coutinho P.M."/>
            <person name="de Vries R."/>
            <person name="Martinez A.T."/>
            <person name="Klopp C."/>
            <person name="Pontarotti P."/>
            <person name="Henrissat B."/>
            <person name="Record E."/>
        </authorList>
    </citation>
    <scope>NUCLEOTIDE SEQUENCE [LARGE SCALE GENOMIC DNA]</scope>
    <source>
        <strain evidence="2">BRFM137</strain>
    </source>
</reference>
<keyword evidence="1" id="KW-0732">Signal</keyword>
<dbReference type="Proteomes" id="UP000029665">
    <property type="component" value="Unassembled WGS sequence"/>
</dbReference>
<name>A0A060SIA6_PYCCI</name>
<evidence type="ECO:0000256" key="1">
    <source>
        <dbReference type="SAM" id="SignalP"/>
    </source>
</evidence>
<comment type="caution">
    <text evidence="2">The sequence shown here is derived from an EMBL/GenBank/DDBJ whole genome shotgun (WGS) entry which is preliminary data.</text>
</comment>
<dbReference type="HOGENOM" id="CLU_144894_0_0_1"/>
<feature type="chain" id="PRO_5012271918" description="Nudix hydrolase domain-containing protein" evidence="1">
    <location>
        <begin position="16"/>
        <end position="170"/>
    </location>
</feature>
<evidence type="ECO:0000313" key="2">
    <source>
        <dbReference type="EMBL" id="CDO71954.1"/>
    </source>
</evidence>